<dbReference type="PANTHER" id="PTHR42834">
    <property type="entry name" value="ENDONUCLEASE/EXONUCLEASE/PHOSPHATASE FAMILY PROTEIN (AFU_ORTHOLOGUE AFUA_3G09210)"/>
    <property type="match status" value="1"/>
</dbReference>
<sequence length="609" mass="64319">MFATSLVLAAIGSVLSVEALTIAEINGNKFLSPYSGQTVTNVTGLITAKSSAGIFLRSTTPDDDPRTSESIYVYSSTVGTNLTVGDIISLDGKVSEYRSTATYLYLTELGSPKNVKVLSSGNAVTPLVIGEDTGLPPTSQYTSLDGGDIFAVPNGVANISSVNPVLDPTSYGLDFWESLSGELVTIKNVTIIARPNSYRESWIAGGWPASGRNAHGGLTMSAKDPDANPETLMVGTPLDGTKNPTTSKMGDKAADVMGIVYQQFGFYYILPVTALTVTAPASAAAPPVSFTSKGNCKGVTIGDYNVENMAPTPLSHINAVASHVANALKTPDLMFIQEIQDNTGPTDDGVVDANKTLTALVAAIKTASNVTYSFVDIDPVNDLDGGQPGGNIRQAYIYRPEVVSLYNPNPGSSTDANEVLPGPALKFNPGRIDPANSAWTVSRKPLVAAWKAKGAKKPFFTVNVHWSSKGGGTSYEGDVRPPVNGALDARQAQAEVTSDFIAQILAEDPSARVIASGDFNEFSFVQPIETFTAKTGLTDLDEVVGRPIEERYTYLFDMNTQALDHMFVSPALAANTKGYEHIHVNSWAAPKGVVSDHDPSVALLNVCGC</sequence>
<name>A0A1J7IDN0_9PEZI</name>
<dbReference type="Proteomes" id="UP000182658">
    <property type="component" value="Unassembled WGS sequence"/>
</dbReference>
<accession>A0A1J7IDN0</accession>
<keyword evidence="3" id="KW-0255">Endonuclease</keyword>
<feature type="signal peptide" evidence="1">
    <location>
        <begin position="1"/>
        <end position="19"/>
    </location>
</feature>
<evidence type="ECO:0000313" key="3">
    <source>
        <dbReference type="EMBL" id="OIW25395.1"/>
    </source>
</evidence>
<dbReference type="OrthoDB" id="47488at2759"/>
<dbReference type="GO" id="GO:0004519">
    <property type="term" value="F:endonuclease activity"/>
    <property type="evidence" value="ECO:0007669"/>
    <property type="project" value="UniProtKB-KW"/>
</dbReference>
<dbReference type="CDD" id="cd04486">
    <property type="entry name" value="YhcR_OBF_like"/>
    <property type="match status" value="1"/>
</dbReference>
<dbReference type="InterPro" id="IPR005135">
    <property type="entry name" value="Endo/exonuclease/phosphatase"/>
</dbReference>
<reference evidence="3 4" key="1">
    <citation type="submission" date="2016-10" db="EMBL/GenBank/DDBJ databases">
        <title>Draft genome sequence of Coniochaeta ligniaria NRRL30616, a lignocellulolytic fungus for bioabatement of inhibitors in plant biomass hydrolysates.</title>
        <authorList>
            <consortium name="DOE Joint Genome Institute"/>
            <person name="Jimenez D.J."/>
            <person name="Hector R.E."/>
            <person name="Riley R."/>
            <person name="Sun H."/>
            <person name="Grigoriev I.V."/>
            <person name="Van Elsas J.D."/>
            <person name="Nichols N.N."/>
        </authorList>
    </citation>
    <scope>NUCLEOTIDE SEQUENCE [LARGE SCALE GENOMIC DNA]</scope>
    <source>
        <strain evidence="3 4">NRRL 30616</strain>
    </source>
</reference>
<evidence type="ECO:0000259" key="2">
    <source>
        <dbReference type="Pfam" id="PF03372"/>
    </source>
</evidence>
<feature type="domain" description="Endonuclease/exonuclease/phosphatase" evidence="2">
    <location>
        <begin position="316"/>
        <end position="597"/>
    </location>
</feature>
<protein>
    <submittedName>
        <fullName evidence="3">Endonuclease/exonuclease/phosphatase-like protein</fullName>
    </submittedName>
</protein>
<keyword evidence="4" id="KW-1185">Reference proteome</keyword>
<evidence type="ECO:0000256" key="1">
    <source>
        <dbReference type="SAM" id="SignalP"/>
    </source>
</evidence>
<dbReference type="AlphaFoldDB" id="A0A1J7IDN0"/>
<keyword evidence="1" id="KW-0732">Signal</keyword>
<gene>
    <name evidence="3" type="ORF">CONLIGDRAFT_691378</name>
</gene>
<dbReference type="GO" id="GO:0004527">
    <property type="term" value="F:exonuclease activity"/>
    <property type="evidence" value="ECO:0007669"/>
    <property type="project" value="UniProtKB-KW"/>
</dbReference>
<proteinExistence type="predicted"/>
<dbReference type="SUPFAM" id="SSF56219">
    <property type="entry name" value="DNase I-like"/>
    <property type="match status" value="1"/>
</dbReference>
<keyword evidence="3" id="KW-0540">Nuclease</keyword>
<evidence type="ECO:0000313" key="4">
    <source>
        <dbReference type="Proteomes" id="UP000182658"/>
    </source>
</evidence>
<dbReference type="InterPro" id="IPR036691">
    <property type="entry name" value="Endo/exonu/phosph_ase_sf"/>
</dbReference>
<dbReference type="STRING" id="1408157.A0A1J7IDN0"/>
<dbReference type="InParanoid" id="A0A1J7IDN0"/>
<keyword evidence="3" id="KW-0269">Exonuclease</keyword>
<dbReference type="PANTHER" id="PTHR42834:SF1">
    <property type="entry name" value="ENDONUCLEASE_EXONUCLEASE_PHOSPHATASE FAMILY PROTEIN (AFU_ORTHOLOGUE AFUA_3G09210)"/>
    <property type="match status" value="1"/>
</dbReference>
<dbReference type="Gene3D" id="3.60.10.10">
    <property type="entry name" value="Endonuclease/exonuclease/phosphatase"/>
    <property type="match status" value="1"/>
</dbReference>
<dbReference type="EMBL" id="KV875102">
    <property type="protein sequence ID" value="OIW25395.1"/>
    <property type="molecule type" value="Genomic_DNA"/>
</dbReference>
<keyword evidence="3" id="KW-0378">Hydrolase</keyword>
<feature type="chain" id="PRO_5012859977" evidence="1">
    <location>
        <begin position="20"/>
        <end position="609"/>
    </location>
</feature>
<dbReference type="Pfam" id="PF03372">
    <property type="entry name" value="Exo_endo_phos"/>
    <property type="match status" value="1"/>
</dbReference>
<organism evidence="3 4">
    <name type="scientific">Coniochaeta ligniaria NRRL 30616</name>
    <dbReference type="NCBI Taxonomy" id="1408157"/>
    <lineage>
        <taxon>Eukaryota</taxon>
        <taxon>Fungi</taxon>
        <taxon>Dikarya</taxon>
        <taxon>Ascomycota</taxon>
        <taxon>Pezizomycotina</taxon>
        <taxon>Sordariomycetes</taxon>
        <taxon>Sordariomycetidae</taxon>
        <taxon>Coniochaetales</taxon>
        <taxon>Coniochaetaceae</taxon>
        <taxon>Coniochaeta</taxon>
    </lineage>
</organism>